<accession>A0A841LEX5</accession>
<dbReference type="Proteomes" id="UP000538147">
    <property type="component" value="Unassembled WGS sequence"/>
</dbReference>
<dbReference type="RefSeq" id="WP_184198224.1">
    <property type="nucleotide sequence ID" value="NZ_BMOX01000059.1"/>
</dbReference>
<name>A0A841LEX5_9SPHN</name>
<proteinExistence type="predicted"/>
<protein>
    <recommendedName>
        <fullName evidence="4">UrcA family protein</fullName>
    </recommendedName>
</protein>
<dbReference type="EMBL" id="JACIIV010000010">
    <property type="protein sequence ID" value="MBB6227518.1"/>
    <property type="molecule type" value="Genomic_DNA"/>
</dbReference>
<evidence type="ECO:0000313" key="2">
    <source>
        <dbReference type="EMBL" id="MBB6227518.1"/>
    </source>
</evidence>
<feature type="chain" id="PRO_5032334747" description="UrcA family protein" evidence="1">
    <location>
        <begin position="30"/>
        <end position="102"/>
    </location>
</feature>
<dbReference type="AlphaFoldDB" id="A0A841LEX5"/>
<feature type="signal peptide" evidence="1">
    <location>
        <begin position="1"/>
        <end position="29"/>
    </location>
</feature>
<gene>
    <name evidence="2" type="ORF">FHS79_001684</name>
</gene>
<sequence length="102" mass="10793">MFITIDRLTIVALAATAMLPFAAFSPAQAATAQAATAQSCAVQSEQIRSLAETAEPRAAAKALRNVRLAERLCAEGGRLEAGKKFTLAMSQLDTSVELADRR</sequence>
<evidence type="ECO:0000256" key="1">
    <source>
        <dbReference type="SAM" id="SignalP"/>
    </source>
</evidence>
<comment type="caution">
    <text evidence="2">The sequence shown here is derived from an EMBL/GenBank/DDBJ whole genome shotgun (WGS) entry which is preliminary data.</text>
</comment>
<organism evidence="2 3">
    <name type="scientific">Polymorphobacter multimanifer</name>
    <dbReference type="NCBI Taxonomy" id="1070431"/>
    <lineage>
        <taxon>Bacteria</taxon>
        <taxon>Pseudomonadati</taxon>
        <taxon>Pseudomonadota</taxon>
        <taxon>Alphaproteobacteria</taxon>
        <taxon>Sphingomonadales</taxon>
        <taxon>Sphingosinicellaceae</taxon>
        <taxon>Polymorphobacter</taxon>
    </lineage>
</organism>
<keyword evidence="1" id="KW-0732">Signal</keyword>
<evidence type="ECO:0008006" key="4">
    <source>
        <dbReference type="Google" id="ProtNLM"/>
    </source>
</evidence>
<reference evidence="2 3" key="1">
    <citation type="submission" date="2020-08" db="EMBL/GenBank/DDBJ databases">
        <title>Genomic Encyclopedia of Type Strains, Phase IV (KMG-IV): sequencing the most valuable type-strain genomes for metagenomic binning, comparative biology and taxonomic classification.</title>
        <authorList>
            <person name="Goeker M."/>
        </authorList>
    </citation>
    <scope>NUCLEOTIDE SEQUENCE [LARGE SCALE GENOMIC DNA]</scope>
    <source>
        <strain evidence="2 3">DSM 102189</strain>
    </source>
</reference>
<evidence type="ECO:0000313" key="3">
    <source>
        <dbReference type="Proteomes" id="UP000538147"/>
    </source>
</evidence>
<keyword evidence="3" id="KW-1185">Reference proteome</keyword>